<evidence type="ECO:0000313" key="2">
    <source>
        <dbReference type="EMBL" id="QGJ90048.1"/>
    </source>
</evidence>
<organism evidence="2 3">
    <name type="scientific">Mycobacterium phage Indlulamithi</name>
    <dbReference type="NCBI Taxonomy" id="2656582"/>
    <lineage>
        <taxon>Viruses</taxon>
        <taxon>Duplodnaviria</taxon>
        <taxon>Heunggongvirae</taxon>
        <taxon>Uroviricota</taxon>
        <taxon>Caudoviricetes</taxon>
        <taxon>Indlulamithivirus</taxon>
        <taxon>Indlulamithivirus indlulamithi</taxon>
    </lineage>
</organism>
<accession>A0A649VCI4</accession>
<evidence type="ECO:0000256" key="1">
    <source>
        <dbReference type="SAM" id="MobiDB-lite"/>
    </source>
</evidence>
<feature type="region of interest" description="Disordered" evidence="1">
    <location>
        <begin position="80"/>
        <end position="103"/>
    </location>
</feature>
<dbReference type="EMBL" id="MN585993">
    <property type="protein sequence ID" value="QGJ90048.1"/>
    <property type="molecule type" value="Genomic_DNA"/>
</dbReference>
<name>A0A649VCI4_9CAUD</name>
<proteinExistence type="predicted"/>
<dbReference type="Proteomes" id="UP000423609">
    <property type="component" value="Segment"/>
</dbReference>
<protein>
    <submittedName>
        <fullName evidence="2">MuF-like minor capsid protein</fullName>
    </submittedName>
</protein>
<sequence length="103" mass="11315">MTAPTNATWAVSYRAPGIDPENPDDLFRLVFICEKGQEQAIRVRDMYATMGMGCEVLYATPEIDWQLFGEDDGTPVVYEPGTDNPLDPNAVVAEDDSGDEPTT</sequence>
<dbReference type="GeneID" id="55624446"/>
<dbReference type="KEGG" id="vg:55624446"/>
<evidence type="ECO:0000313" key="3">
    <source>
        <dbReference type="Proteomes" id="UP000423609"/>
    </source>
</evidence>
<reference evidence="2 3" key="1">
    <citation type="submission" date="2019-10" db="EMBL/GenBank/DDBJ databases">
        <authorList>
            <person name="Garlena R.A."/>
            <person name="Russell D.A."/>
            <person name="Pope W.H."/>
            <person name="Jacobs-Sera D."/>
            <person name="Hatfull G.F."/>
        </authorList>
    </citation>
    <scope>NUCLEOTIDE SEQUENCE [LARGE SCALE GENOMIC DNA]</scope>
</reference>
<gene>
    <name evidence="2" type="primary">7</name>
    <name evidence="2" type="ORF">PBI_INDLULAMITHI_7</name>
</gene>
<keyword evidence="3" id="KW-1185">Reference proteome</keyword>
<feature type="compositionally biased region" description="Acidic residues" evidence="1">
    <location>
        <begin position="93"/>
        <end position="103"/>
    </location>
</feature>
<dbReference type="RefSeq" id="YP_009853759.1">
    <property type="nucleotide sequence ID" value="NC_048824.1"/>
</dbReference>